<comment type="subcellular location">
    <subcellularLocation>
        <location evidence="1">Nucleus</location>
        <location evidence="1">Nucleolus</location>
    </subcellularLocation>
</comment>
<dbReference type="GO" id="GO:0006396">
    <property type="term" value="P:RNA processing"/>
    <property type="evidence" value="ECO:0007669"/>
    <property type="project" value="TreeGrafter"/>
</dbReference>
<reference evidence="6" key="1">
    <citation type="journal article" date="2014" name="Proc. Natl. Acad. Sci. U.S.A.">
        <title>Extensive sampling of basidiomycete genomes demonstrates inadequacy of the white-rot/brown-rot paradigm for wood decay fungi.</title>
        <authorList>
            <person name="Riley R."/>
            <person name="Salamov A.A."/>
            <person name="Brown D.W."/>
            <person name="Nagy L.G."/>
            <person name="Floudas D."/>
            <person name="Held B.W."/>
            <person name="Levasseur A."/>
            <person name="Lombard V."/>
            <person name="Morin E."/>
            <person name="Otillar R."/>
            <person name="Lindquist E.A."/>
            <person name="Sun H."/>
            <person name="LaButti K.M."/>
            <person name="Schmutz J."/>
            <person name="Jabbour D."/>
            <person name="Luo H."/>
            <person name="Baker S.E."/>
            <person name="Pisabarro A.G."/>
            <person name="Walton J.D."/>
            <person name="Blanchette R.A."/>
            <person name="Henrissat B."/>
            <person name="Martin F."/>
            <person name="Cullen D."/>
            <person name="Hibbett D.S."/>
            <person name="Grigoriev I.V."/>
        </authorList>
    </citation>
    <scope>NUCLEOTIDE SEQUENCE [LARGE SCALE GENOMIC DNA]</scope>
    <source>
        <strain evidence="6">MUCL 33604</strain>
    </source>
</reference>
<dbReference type="InterPro" id="IPR039883">
    <property type="entry name" value="Fcf2/DNTTIP2"/>
</dbReference>
<dbReference type="InParanoid" id="A0A067QIY3"/>
<name>A0A067QIY3_9AGAM</name>
<feature type="compositionally biased region" description="Basic and acidic residues" evidence="3">
    <location>
        <begin position="147"/>
        <end position="160"/>
    </location>
</feature>
<protein>
    <recommendedName>
        <fullName evidence="4">Fcf2 pre-rRNA processing C-terminal domain-containing protein</fullName>
    </recommendedName>
</protein>
<evidence type="ECO:0000259" key="4">
    <source>
        <dbReference type="Pfam" id="PF08698"/>
    </source>
</evidence>
<dbReference type="PANTHER" id="PTHR21686:SF12">
    <property type="entry name" value="DEOXYNUCLEOTIDYLTRANSFERASE TERMINAL-INTERACTING PROTEIN 2"/>
    <property type="match status" value="1"/>
</dbReference>
<feature type="compositionally biased region" description="Low complexity" evidence="3">
    <location>
        <begin position="22"/>
        <end position="34"/>
    </location>
</feature>
<keyword evidence="2" id="KW-0539">Nucleus</keyword>
<feature type="compositionally biased region" description="Basic and acidic residues" evidence="3">
    <location>
        <begin position="1"/>
        <end position="15"/>
    </location>
</feature>
<feature type="compositionally biased region" description="Polar residues" evidence="3">
    <location>
        <begin position="105"/>
        <end position="114"/>
    </location>
</feature>
<organism evidence="5 6">
    <name type="scientific">Jaapia argillacea MUCL 33604</name>
    <dbReference type="NCBI Taxonomy" id="933084"/>
    <lineage>
        <taxon>Eukaryota</taxon>
        <taxon>Fungi</taxon>
        <taxon>Dikarya</taxon>
        <taxon>Basidiomycota</taxon>
        <taxon>Agaricomycotina</taxon>
        <taxon>Agaricomycetes</taxon>
        <taxon>Agaricomycetidae</taxon>
        <taxon>Jaapiales</taxon>
        <taxon>Jaapiaceae</taxon>
        <taxon>Jaapia</taxon>
    </lineage>
</organism>
<feature type="compositionally biased region" description="Acidic residues" evidence="3">
    <location>
        <begin position="75"/>
        <end position="89"/>
    </location>
</feature>
<feature type="domain" description="Fcf2 pre-rRNA processing C-terminal" evidence="4">
    <location>
        <begin position="168"/>
        <end position="273"/>
    </location>
</feature>
<dbReference type="STRING" id="933084.A0A067QIY3"/>
<dbReference type="HOGENOM" id="CLU_075129_0_0_1"/>
<proteinExistence type="predicted"/>
<dbReference type="Pfam" id="PF08698">
    <property type="entry name" value="Fcf2"/>
    <property type="match status" value="1"/>
</dbReference>
<evidence type="ECO:0000313" key="5">
    <source>
        <dbReference type="EMBL" id="KDQ62581.1"/>
    </source>
</evidence>
<feature type="region of interest" description="Disordered" evidence="3">
    <location>
        <begin position="281"/>
        <end position="300"/>
    </location>
</feature>
<sequence length="300" mass="32471">MALTTRDKGKGRALPEPEPEDYSGSSSSSGSSSDSDSDSDFDPSPEYLESLLEKARQNVQSAKQAKQAEQANDHEGEEDVIVLEGEEELPSLPPLDPGVLPPSYFSVSPASTLKSKAKSNPLKLNDPDVSVTQKAAEGLAVPAPPLRPEEVGKDGKVLTKKEKKALRTQTAGSKWFDLPAPPPSSLPSLYTQIESLRLRNRLDPKRFYRKDEGESKGIKGLPKYFAIGTIVDTPGPFANNGAERTEGGGGGRKRTLVDELVDDAEAKSYAKKKFRELQGVREGRGRGATLARRGRGRGKW</sequence>
<evidence type="ECO:0000256" key="3">
    <source>
        <dbReference type="SAM" id="MobiDB-lite"/>
    </source>
</evidence>
<keyword evidence="6" id="KW-1185">Reference proteome</keyword>
<feature type="compositionally biased region" description="Low complexity" evidence="3">
    <location>
        <begin position="60"/>
        <end position="70"/>
    </location>
</feature>
<dbReference type="PANTHER" id="PTHR21686">
    <property type="entry name" value="DEOXYNUCLEOTIDYLTRANSFERASE TERMINAL-INTERACTING PROTEIN 2"/>
    <property type="match status" value="1"/>
</dbReference>
<dbReference type="GO" id="GO:0003723">
    <property type="term" value="F:RNA binding"/>
    <property type="evidence" value="ECO:0007669"/>
    <property type="project" value="TreeGrafter"/>
</dbReference>
<dbReference type="OrthoDB" id="427886at2759"/>
<evidence type="ECO:0000256" key="2">
    <source>
        <dbReference type="ARBA" id="ARBA00023242"/>
    </source>
</evidence>
<feature type="compositionally biased region" description="Pro residues" evidence="3">
    <location>
        <begin position="91"/>
        <end position="100"/>
    </location>
</feature>
<dbReference type="Proteomes" id="UP000027265">
    <property type="component" value="Unassembled WGS sequence"/>
</dbReference>
<accession>A0A067QIY3</accession>
<dbReference type="FunCoup" id="A0A067QIY3">
    <property type="interactions" value="108"/>
</dbReference>
<evidence type="ECO:0000256" key="1">
    <source>
        <dbReference type="ARBA" id="ARBA00004604"/>
    </source>
</evidence>
<dbReference type="GO" id="GO:0005730">
    <property type="term" value="C:nucleolus"/>
    <property type="evidence" value="ECO:0007669"/>
    <property type="project" value="UniProtKB-SubCell"/>
</dbReference>
<evidence type="ECO:0000313" key="6">
    <source>
        <dbReference type="Proteomes" id="UP000027265"/>
    </source>
</evidence>
<feature type="region of interest" description="Disordered" evidence="3">
    <location>
        <begin position="1"/>
        <end position="164"/>
    </location>
</feature>
<feature type="region of interest" description="Disordered" evidence="3">
    <location>
        <begin position="235"/>
        <end position="254"/>
    </location>
</feature>
<dbReference type="AlphaFoldDB" id="A0A067QIY3"/>
<gene>
    <name evidence="5" type="ORF">JAAARDRAFT_30477</name>
</gene>
<dbReference type="InterPro" id="IPR014810">
    <property type="entry name" value="Fcf2_C"/>
</dbReference>
<dbReference type="EMBL" id="KL197711">
    <property type="protein sequence ID" value="KDQ62581.1"/>
    <property type="molecule type" value="Genomic_DNA"/>
</dbReference>